<evidence type="ECO:0000313" key="13">
    <source>
        <dbReference type="Proteomes" id="UP000044938"/>
    </source>
</evidence>
<dbReference type="Proteomes" id="UP000045842">
    <property type="component" value="Unassembled WGS sequence"/>
</dbReference>
<gene>
    <name evidence="3" type="ORF">ERS007657_02374</name>
    <name evidence="4" type="ORF">ERS007661_01660</name>
    <name evidence="6" type="ORF">ERS007679_04109</name>
    <name evidence="1" type="ORF">ERS007681_00780</name>
    <name evidence="2" type="ORF">ERS007688_03430</name>
    <name evidence="7" type="ORF">ERS007703_04116</name>
    <name evidence="8" type="ORF">ERS007720_05019</name>
    <name evidence="9" type="ORF">ERS007739_02815</name>
    <name evidence="5" type="ORF">ERS007741_01434</name>
</gene>
<accession>A0A0U0SRN9</accession>
<dbReference type="Proteomes" id="UP000048289">
    <property type="component" value="Unassembled WGS sequence"/>
</dbReference>
<evidence type="ECO:0000313" key="8">
    <source>
        <dbReference type="EMBL" id="COX93675.1"/>
    </source>
</evidence>
<evidence type="ECO:0000313" key="4">
    <source>
        <dbReference type="EMBL" id="CNV10898.1"/>
    </source>
</evidence>
<organism evidence="7 10">
    <name type="scientific">Mycobacterium tuberculosis</name>
    <dbReference type="NCBI Taxonomy" id="1773"/>
    <lineage>
        <taxon>Bacteria</taxon>
        <taxon>Bacillati</taxon>
        <taxon>Actinomycetota</taxon>
        <taxon>Actinomycetes</taxon>
        <taxon>Mycobacteriales</taxon>
        <taxon>Mycobacteriaceae</taxon>
        <taxon>Mycobacterium</taxon>
        <taxon>Mycobacterium tuberculosis complex</taxon>
    </lineage>
</organism>
<dbReference type="EMBL" id="CFOE01000061">
    <property type="protein sequence ID" value="CFE37577.1"/>
    <property type="molecule type" value="Genomic_DNA"/>
</dbReference>
<evidence type="ECO:0000313" key="12">
    <source>
        <dbReference type="Proteomes" id="UP000039217"/>
    </source>
</evidence>
<evidence type="ECO:0000313" key="10">
    <source>
        <dbReference type="Proteomes" id="UP000038802"/>
    </source>
</evidence>
<dbReference type="EMBL" id="CSAD01000926">
    <property type="protein sequence ID" value="COW63625.1"/>
    <property type="molecule type" value="Genomic_DNA"/>
</dbReference>
<evidence type="ECO:0000313" key="18">
    <source>
        <dbReference type="Proteomes" id="UP000048600"/>
    </source>
</evidence>
<evidence type="ECO:0000313" key="2">
    <source>
        <dbReference type="EMBL" id="CFE67879.1"/>
    </source>
</evidence>
<name>A0A0U0SRN9_MYCTX</name>
<evidence type="ECO:0000313" key="3">
    <source>
        <dbReference type="EMBL" id="CFR85342.1"/>
    </source>
</evidence>
<dbReference type="Proteomes" id="UP000046947">
    <property type="component" value="Unassembled WGS sequence"/>
</dbReference>
<evidence type="ECO:0000313" key="14">
    <source>
        <dbReference type="Proteomes" id="UP000045842"/>
    </source>
</evidence>
<evidence type="ECO:0000313" key="16">
    <source>
        <dbReference type="Proteomes" id="UP000046947"/>
    </source>
</evidence>
<evidence type="ECO:0000313" key="7">
    <source>
        <dbReference type="EMBL" id="COW72727.1"/>
    </source>
</evidence>
<evidence type="ECO:0000313" key="6">
    <source>
        <dbReference type="EMBL" id="COW63625.1"/>
    </source>
</evidence>
<dbReference type="EMBL" id="CGCX01000902">
    <property type="protein sequence ID" value="CFR85342.1"/>
    <property type="molecule type" value="Genomic_DNA"/>
</dbReference>
<dbReference type="Proteomes" id="UP000044938">
    <property type="component" value="Unassembled WGS sequence"/>
</dbReference>
<evidence type="ECO:0000313" key="5">
    <source>
        <dbReference type="EMBL" id="COW08557.1"/>
    </source>
</evidence>
<dbReference type="EMBL" id="CFOH01000741">
    <property type="protein sequence ID" value="CFE67879.1"/>
    <property type="molecule type" value="Genomic_DNA"/>
</dbReference>
<evidence type="ECO:0000313" key="15">
    <source>
        <dbReference type="Proteomes" id="UP000046680"/>
    </source>
</evidence>
<reference evidence="9" key="3">
    <citation type="submission" date="2015-03" db="EMBL/GenBank/DDBJ databases">
        <authorList>
            <consortium name="Pathogen Informatics"/>
            <person name="Murphy D."/>
        </authorList>
    </citation>
    <scope>NUCLEOTIDE SEQUENCE</scope>
    <source>
        <strain evidence="9">N09902308</strain>
    </source>
</reference>
<sequence>METTAARMSGSCPSRYFATAFSAARWACGSIVVVTTSPWVLRVCSSMLNSSSNSLVTCRSISPLGPLV</sequence>
<dbReference type="EMBL" id="CQQC01000486">
    <property type="protein sequence ID" value="CNV10898.1"/>
    <property type="molecule type" value="Genomic_DNA"/>
</dbReference>
<dbReference type="EMBL" id="CSBK01001347">
    <property type="protein sequence ID" value="COY57091.1"/>
    <property type="molecule type" value="Genomic_DNA"/>
</dbReference>
<reference evidence="7" key="2">
    <citation type="submission" date="2015-03" db="EMBL/GenBank/DDBJ databases">
        <authorList>
            <person name="Murphy D."/>
        </authorList>
    </citation>
    <scope>NUCLEOTIDE SEQUENCE [LARGE SCALE GENOMIC DNA]</scope>
    <source>
        <strain evidence="7">K00500041</strain>
    </source>
</reference>
<reference evidence="10 11" key="1">
    <citation type="submission" date="2015-03" db="EMBL/GenBank/DDBJ databases">
        <authorList>
            <consortium name="Pathogen Informatics"/>
        </authorList>
    </citation>
    <scope>NUCLEOTIDE SEQUENCE [LARGE SCALE GENOMIC DNA]</scope>
    <source>
        <strain evidence="3 15">C09601061</strain>
        <strain evidence="4 12">D00501624</strain>
        <strain evidence="6 14">G09801536</strain>
        <strain evidence="1 17">G09901357</strain>
        <strain evidence="2 16">H09601792</strain>
        <strain evidence="10">K00500041</strain>
        <strain evidence="8 13">M09401471</strain>
        <strain evidence="11">N09902308</strain>
        <strain evidence="5 18">P00601463</strain>
    </source>
</reference>
<dbReference type="EMBL" id="CSAE01000664">
    <property type="protein sequence ID" value="COW72727.1"/>
    <property type="molecule type" value="Genomic_DNA"/>
</dbReference>
<dbReference type="Proteomes" id="UP000046680">
    <property type="component" value="Unassembled WGS sequence"/>
</dbReference>
<proteinExistence type="predicted"/>
<dbReference type="Proteomes" id="UP000038802">
    <property type="component" value="Unassembled WGS sequence"/>
</dbReference>
<dbReference type="EMBL" id="CSAJ01001388">
    <property type="protein sequence ID" value="COX93675.1"/>
    <property type="molecule type" value="Genomic_DNA"/>
</dbReference>
<dbReference type="AlphaFoldDB" id="A0A0U0SRN9"/>
<dbReference type="EMBL" id="CHKL01000123">
    <property type="protein sequence ID" value="COW08557.1"/>
    <property type="molecule type" value="Genomic_DNA"/>
</dbReference>
<evidence type="ECO:0000313" key="11">
    <source>
        <dbReference type="Proteomes" id="UP000039021"/>
    </source>
</evidence>
<protein>
    <submittedName>
        <fullName evidence="7">Uncharacterized protein</fullName>
    </submittedName>
</protein>
<evidence type="ECO:0000313" key="17">
    <source>
        <dbReference type="Proteomes" id="UP000048289"/>
    </source>
</evidence>
<dbReference type="Proteomes" id="UP000039021">
    <property type="component" value="Unassembled WGS sequence"/>
</dbReference>
<dbReference type="Proteomes" id="UP000039217">
    <property type="component" value="Unassembled WGS sequence"/>
</dbReference>
<dbReference type="Proteomes" id="UP000048600">
    <property type="component" value="Unassembled WGS sequence"/>
</dbReference>
<evidence type="ECO:0000313" key="1">
    <source>
        <dbReference type="EMBL" id="CFE37577.1"/>
    </source>
</evidence>
<evidence type="ECO:0000313" key="9">
    <source>
        <dbReference type="EMBL" id="COY57091.1"/>
    </source>
</evidence>